<reference evidence="2 3" key="1">
    <citation type="submission" date="2020-10" db="EMBL/GenBank/DDBJ databases">
        <title>Identification of Nocardia species via Next-generation sequencing and recognition of intraspecies genetic diversity.</title>
        <authorList>
            <person name="Li P."/>
            <person name="Li P."/>
            <person name="Lu B."/>
        </authorList>
    </citation>
    <scope>NUCLEOTIDE SEQUENCE [LARGE SCALE GENOMIC DNA]</scope>
    <source>
        <strain evidence="2 3">BJ06-0157</strain>
    </source>
</reference>
<keyword evidence="3" id="KW-1185">Reference proteome</keyword>
<feature type="compositionally biased region" description="Pro residues" evidence="1">
    <location>
        <begin position="203"/>
        <end position="219"/>
    </location>
</feature>
<feature type="region of interest" description="Disordered" evidence="1">
    <location>
        <begin position="198"/>
        <end position="392"/>
    </location>
</feature>
<dbReference type="EMBL" id="JADLQX010000019">
    <property type="protein sequence ID" value="MBF6300546.1"/>
    <property type="molecule type" value="Genomic_DNA"/>
</dbReference>
<feature type="region of interest" description="Disordered" evidence="1">
    <location>
        <begin position="499"/>
        <end position="541"/>
    </location>
</feature>
<evidence type="ECO:0000256" key="1">
    <source>
        <dbReference type="SAM" id="MobiDB-lite"/>
    </source>
</evidence>
<feature type="compositionally biased region" description="Polar residues" evidence="1">
    <location>
        <begin position="520"/>
        <end position="535"/>
    </location>
</feature>
<name>A0ABS0CVB5_9NOCA</name>
<comment type="caution">
    <text evidence="2">The sequence shown here is derived from an EMBL/GenBank/DDBJ whole genome shotgun (WGS) entry which is preliminary data.</text>
</comment>
<feature type="compositionally biased region" description="Low complexity" evidence="1">
    <location>
        <begin position="262"/>
        <end position="278"/>
    </location>
</feature>
<feature type="compositionally biased region" description="Low complexity" evidence="1">
    <location>
        <begin position="294"/>
        <end position="311"/>
    </location>
</feature>
<feature type="compositionally biased region" description="Low complexity" evidence="1">
    <location>
        <begin position="341"/>
        <end position="360"/>
    </location>
</feature>
<feature type="compositionally biased region" description="Basic and acidic residues" evidence="1">
    <location>
        <begin position="312"/>
        <end position="328"/>
    </location>
</feature>
<proteinExistence type="predicted"/>
<accession>A0ABS0CVB5</accession>
<feature type="compositionally biased region" description="Low complexity" evidence="1">
    <location>
        <begin position="220"/>
        <end position="253"/>
    </location>
</feature>
<evidence type="ECO:0000313" key="2">
    <source>
        <dbReference type="EMBL" id="MBF6300546.1"/>
    </source>
</evidence>
<sequence length="541" mass="58023">MTDEMPTLYVPDVYSSRWPAERLKLSVPIHDWLDKDTEVKSLFTILKEDWQAFGEKPRPKVPPRGTVPPVDLTSARIRSGMFESYVQVNDSLKRAFDAMQQQDVKVQKKIEDSKITTETAQGYLRKLIADLNIEAEKPPVEMSEDQHVMAYITAGMEKSLQIMTGAKSEQERHAEGIDGDTALTKELVARIKALEDAAKNPALNPPSVPPVSPTPPGTTEPPYVDDSTLPPGLDGLDDGSSPDSLTPPGLDDSGLNGQSPSSPGNLGNTPGTTPTSPGVQPVAAPSPVGSGMDMLGPMMQAMQQQALMRQLADQDSRRRELDPSRFEDEVAPVTPQPVTPQPVTAQPATAQQSATAPATQHGQPTGTTSSTQPAGAPARIPDADGSVMYTHPDGVTEKLNVTAAQAFDKAYGNHSDTDAQKAYEGTPAWWKDEEALRLLRVMPEEEDRFTSGCVVMFKGGKTALLRVAPDKGDGFHVVIKGELKPFDQNMPELATEEGSFDGFRRPNGIDVTAPVDKGTPLSTPGSADQSANTTMPVVAAG</sequence>
<dbReference type="RefSeq" id="WP_195131790.1">
    <property type="nucleotide sequence ID" value="NZ_JADLQX010000019.1"/>
</dbReference>
<gene>
    <name evidence="2" type="ORF">IU459_23805</name>
</gene>
<evidence type="ECO:0000313" key="3">
    <source>
        <dbReference type="Proteomes" id="UP000702209"/>
    </source>
</evidence>
<dbReference type="Proteomes" id="UP000702209">
    <property type="component" value="Unassembled WGS sequence"/>
</dbReference>
<protein>
    <submittedName>
        <fullName evidence="2">Uncharacterized protein</fullName>
    </submittedName>
</protein>
<feature type="compositionally biased region" description="Polar residues" evidence="1">
    <location>
        <begin position="361"/>
        <end position="373"/>
    </location>
</feature>
<organism evidence="2 3">
    <name type="scientific">Nocardia amamiensis</name>
    <dbReference type="NCBI Taxonomy" id="404578"/>
    <lineage>
        <taxon>Bacteria</taxon>
        <taxon>Bacillati</taxon>
        <taxon>Actinomycetota</taxon>
        <taxon>Actinomycetes</taxon>
        <taxon>Mycobacteriales</taxon>
        <taxon>Nocardiaceae</taxon>
        <taxon>Nocardia</taxon>
    </lineage>
</organism>